<reference evidence="1" key="2">
    <citation type="submission" date="2020-07" db="EMBL/GenBank/DDBJ databases">
        <authorList>
            <person name="Vera ALvarez R."/>
            <person name="Arias-Moreno D.M."/>
            <person name="Jimenez-Jacinto V."/>
            <person name="Jimenez-Bremont J.F."/>
            <person name="Swaminathan K."/>
            <person name="Moose S.P."/>
            <person name="Guerrero-Gonzalez M.L."/>
            <person name="Marino-Ramirez L."/>
            <person name="Landsman D."/>
            <person name="Rodriguez-Kessler M."/>
            <person name="Delgado-Sanchez P."/>
        </authorList>
    </citation>
    <scope>NUCLEOTIDE SEQUENCE</scope>
    <source>
        <tissue evidence="1">Cladode</tissue>
    </source>
</reference>
<dbReference type="EMBL" id="GISG01159629">
    <property type="protein sequence ID" value="MBA4649288.1"/>
    <property type="molecule type" value="Transcribed_RNA"/>
</dbReference>
<accession>A0A7C9DXV1</accession>
<sequence>MLIALGACIGWLGVLAQVFGHVTTLMPTPLFFLLVTGSIAGPYVGLDCTGYCVLPVTFNFGSHTTLLVHLQCKQVQNISLGTLVVTLSFPDVGLAPKALTGLSFFSPGSRVG</sequence>
<protein>
    <submittedName>
        <fullName evidence="1">Uncharacterized protein</fullName>
    </submittedName>
</protein>
<dbReference type="AlphaFoldDB" id="A0A7C9DXV1"/>
<organism evidence="1">
    <name type="scientific">Opuntia streptacantha</name>
    <name type="common">Prickly pear cactus</name>
    <name type="synonym">Opuntia cardona</name>
    <dbReference type="NCBI Taxonomy" id="393608"/>
    <lineage>
        <taxon>Eukaryota</taxon>
        <taxon>Viridiplantae</taxon>
        <taxon>Streptophyta</taxon>
        <taxon>Embryophyta</taxon>
        <taxon>Tracheophyta</taxon>
        <taxon>Spermatophyta</taxon>
        <taxon>Magnoliopsida</taxon>
        <taxon>eudicotyledons</taxon>
        <taxon>Gunneridae</taxon>
        <taxon>Pentapetalae</taxon>
        <taxon>Caryophyllales</taxon>
        <taxon>Cactineae</taxon>
        <taxon>Cactaceae</taxon>
        <taxon>Opuntioideae</taxon>
        <taxon>Opuntia</taxon>
    </lineage>
</organism>
<evidence type="ECO:0000313" key="1">
    <source>
        <dbReference type="EMBL" id="MBA4649288.1"/>
    </source>
</evidence>
<reference evidence="1" key="1">
    <citation type="journal article" date="2013" name="J. Plant Res.">
        <title>Effect of fungi and light on seed germination of three Opuntia species from semiarid lands of central Mexico.</title>
        <authorList>
            <person name="Delgado-Sanchez P."/>
            <person name="Jimenez-Bremont J.F."/>
            <person name="Guerrero-Gonzalez Mde L."/>
            <person name="Flores J."/>
        </authorList>
    </citation>
    <scope>NUCLEOTIDE SEQUENCE</scope>
    <source>
        <tissue evidence="1">Cladode</tissue>
    </source>
</reference>
<name>A0A7C9DXV1_OPUST</name>
<proteinExistence type="predicted"/>